<proteinExistence type="predicted"/>
<dbReference type="SUPFAM" id="SSF63380">
    <property type="entry name" value="Riboflavin synthase domain-like"/>
    <property type="match status" value="1"/>
</dbReference>
<dbReference type="Gene3D" id="3.10.20.30">
    <property type="match status" value="1"/>
</dbReference>
<dbReference type="SUPFAM" id="SSF52343">
    <property type="entry name" value="Ferredoxin reductase-like, C-terminal NADP-linked domain"/>
    <property type="match status" value="1"/>
</dbReference>
<evidence type="ECO:0000256" key="6">
    <source>
        <dbReference type="ARBA" id="ARBA00023014"/>
    </source>
</evidence>
<evidence type="ECO:0000256" key="2">
    <source>
        <dbReference type="ARBA" id="ARBA00022714"/>
    </source>
</evidence>
<dbReference type="InParanoid" id="A0A2U3MW25"/>
<dbReference type="InterPro" id="IPR006058">
    <property type="entry name" value="2Fe2S_fd_BS"/>
</dbReference>
<dbReference type="PROSITE" id="PS00197">
    <property type="entry name" value="2FE2S_FER_1"/>
    <property type="match status" value="1"/>
</dbReference>
<keyword evidence="9" id="KW-0223">Dioxygenase</keyword>
<evidence type="ECO:0000256" key="3">
    <source>
        <dbReference type="ARBA" id="ARBA00022723"/>
    </source>
</evidence>
<keyword evidence="1" id="KW-0285">Flavoprotein</keyword>
<reference evidence="10" key="1">
    <citation type="submission" date="2018-03" db="EMBL/GenBank/DDBJ databases">
        <authorList>
            <person name="Blom J."/>
        </authorList>
    </citation>
    <scope>NUCLEOTIDE SEQUENCE [LARGE SCALE GENOMIC DNA]</scope>
    <source>
        <strain evidence="10">KPC-SM-21</strain>
    </source>
</reference>
<dbReference type="EMBL" id="OOGT01000019">
    <property type="protein sequence ID" value="SPL69509.1"/>
    <property type="molecule type" value="Genomic_DNA"/>
</dbReference>
<dbReference type="InterPro" id="IPR017927">
    <property type="entry name" value="FAD-bd_FR_type"/>
</dbReference>
<dbReference type="AlphaFoldDB" id="A0A2U3MW25"/>
<evidence type="ECO:0000259" key="8">
    <source>
        <dbReference type="PROSITE" id="PS51384"/>
    </source>
</evidence>
<dbReference type="Proteomes" id="UP000245974">
    <property type="component" value="Unassembled WGS sequence"/>
</dbReference>
<evidence type="ECO:0000313" key="10">
    <source>
        <dbReference type="Proteomes" id="UP000245974"/>
    </source>
</evidence>
<feature type="domain" description="2Fe-2S ferredoxin-type" evidence="7">
    <location>
        <begin position="226"/>
        <end position="311"/>
    </location>
</feature>
<keyword evidence="3" id="KW-0479">Metal-binding</keyword>
<dbReference type="Pfam" id="PF00111">
    <property type="entry name" value="Fer2"/>
    <property type="match status" value="1"/>
</dbReference>
<dbReference type="CDD" id="cd06185">
    <property type="entry name" value="PDR_like"/>
    <property type="match status" value="1"/>
</dbReference>
<dbReference type="OrthoDB" id="9801223at2"/>
<keyword evidence="2" id="KW-0001">2Fe-2S</keyword>
<name>A0A2U3MW25_9GAMM</name>
<keyword evidence="6" id="KW-0411">Iron-sulfur</keyword>
<keyword evidence="5" id="KW-0408">Iron</keyword>
<dbReference type="GO" id="GO:0051537">
    <property type="term" value="F:2 iron, 2 sulfur cluster binding"/>
    <property type="evidence" value="ECO:0007669"/>
    <property type="project" value="UniProtKB-KW"/>
</dbReference>
<dbReference type="CDD" id="cd00207">
    <property type="entry name" value="fer2"/>
    <property type="match status" value="1"/>
</dbReference>
<evidence type="ECO:0000313" key="9">
    <source>
        <dbReference type="EMBL" id="SPL69509.1"/>
    </source>
</evidence>
<sequence length="311" mass="35073">MQLLKVRVKSITYLAQDILGYEFEGANGQTLPAFTAGSHIDLHVENVPMRSYSLCNRYVDSKTYRIAICKDINSRGGSIGYLNNLKAGQIIEISAPRNNFEFHGKQNEIVFIAGGIGITPILSMIETAQNLNWKLYYFARSEDKCAFAEYLGKTYPENVEIIFSDCVNKIPKRVDDVFNDHSKTAEFYCCGPGNMIEEFKKFHAEFPNTYYESFVAEHQVSTENSYTVELRKSNKFIEVVQGETLLDALLNNGCDVMNSCREGICGACETLVLEGEVDHRDSILTDDEKRQNKSMFPCCSSAKGKFLVLDL</sequence>
<feature type="domain" description="FAD-binding FR-type" evidence="8">
    <location>
        <begin position="1"/>
        <end position="103"/>
    </location>
</feature>
<dbReference type="InterPro" id="IPR017938">
    <property type="entry name" value="Riboflavin_synthase-like_b-brl"/>
</dbReference>
<evidence type="ECO:0000256" key="5">
    <source>
        <dbReference type="ARBA" id="ARBA00023004"/>
    </source>
</evidence>
<dbReference type="PRINTS" id="PR00409">
    <property type="entry name" value="PHDIOXRDTASE"/>
</dbReference>
<evidence type="ECO:0000256" key="1">
    <source>
        <dbReference type="ARBA" id="ARBA00022630"/>
    </source>
</evidence>
<evidence type="ECO:0000256" key="4">
    <source>
        <dbReference type="ARBA" id="ARBA00023002"/>
    </source>
</evidence>
<dbReference type="Gene3D" id="2.40.30.10">
    <property type="entry name" value="Translation factors"/>
    <property type="match status" value="1"/>
</dbReference>
<dbReference type="SUPFAM" id="SSF54292">
    <property type="entry name" value="2Fe-2S ferredoxin-like"/>
    <property type="match status" value="1"/>
</dbReference>
<evidence type="ECO:0000259" key="7">
    <source>
        <dbReference type="PROSITE" id="PS51085"/>
    </source>
</evidence>
<keyword evidence="10" id="KW-1185">Reference proteome</keyword>
<dbReference type="RefSeq" id="WP_121973033.1">
    <property type="nucleotide sequence ID" value="NZ_OOGT01000019.1"/>
</dbReference>
<accession>A0A2U3MW25</accession>
<dbReference type="PANTHER" id="PTHR47354">
    <property type="entry name" value="NADH OXIDOREDUCTASE HCR"/>
    <property type="match status" value="1"/>
</dbReference>
<gene>
    <name evidence="9" type="primary">pobB</name>
    <name evidence="9" type="ORF">KPC_0687</name>
</gene>
<organism evidence="9 10">
    <name type="scientific">Acinetobacter stercoris</name>
    <dbReference type="NCBI Taxonomy" id="2126983"/>
    <lineage>
        <taxon>Bacteria</taxon>
        <taxon>Pseudomonadati</taxon>
        <taxon>Pseudomonadota</taxon>
        <taxon>Gammaproteobacteria</taxon>
        <taxon>Moraxellales</taxon>
        <taxon>Moraxellaceae</taxon>
        <taxon>Acinetobacter</taxon>
    </lineage>
</organism>
<dbReference type="Gene3D" id="3.40.50.80">
    <property type="entry name" value="Nucleotide-binding domain of ferredoxin-NADP reductase (FNR) module"/>
    <property type="match status" value="1"/>
</dbReference>
<dbReference type="InterPro" id="IPR050415">
    <property type="entry name" value="MRET"/>
</dbReference>
<dbReference type="InterPro" id="IPR039261">
    <property type="entry name" value="FNR_nucleotide-bd"/>
</dbReference>
<dbReference type="PROSITE" id="PS51384">
    <property type="entry name" value="FAD_FR"/>
    <property type="match status" value="1"/>
</dbReference>
<protein>
    <submittedName>
        <fullName evidence="9">Phenoxybenzoate dioxygenase subunit beta</fullName>
        <ecNumber evidence="9">1.-.-.-</ecNumber>
    </submittedName>
</protein>
<dbReference type="PROSITE" id="PS51085">
    <property type="entry name" value="2FE2S_FER_2"/>
    <property type="match status" value="1"/>
</dbReference>
<dbReference type="GO" id="GO:0046872">
    <property type="term" value="F:metal ion binding"/>
    <property type="evidence" value="ECO:0007669"/>
    <property type="project" value="UniProtKB-KW"/>
</dbReference>
<dbReference type="GO" id="GO:0051213">
    <property type="term" value="F:dioxygenase activity"/>
    <property type="evidence" value="ECO:0007669"/>
    <property type="project" value="UniProtKB-KW"/>
</dbReference>
<dbReference type="InterPro" id="IPR012675">
    <property type="entry name" value="Beta-grasp_dom_sf"/>
</dbReference>
<dbReference type="InterPro" id="IPR001041">
    <property type="entry name" value="2Fe-2S_ferredoxin-type"/>
</dbReference>
<keyword evidence="4 9" id="KW-0560">Oxidoreductase</keyword>
<dbReference type="InterPro" id="IPR036010">
    <property type="entry name" value="2Fe-2S_ferredoxin-like_sf"/>
</dbReference>
<dbReference type="PANTHER" id="PTHR47354:SF1">
    <property type="entry name" value="CARNITINE MONOOXYGENASE REDUCTASE SUBUNIT"/>
    <property type="match status" value="1"/>
</dbReference>
<dbReference type="EC" id="1.-.-.-" evidence="9"/>